<gene>
    <name evidence="1" type="ORF">K3T81_12900</name>
</gene>
<protein>
    <submittedName>
        <fullName evidence="1">Uncharacterized protein</fullName>
    </submittedName>
</protein>
<proteinExistence type="predicted"/>
<comment type="caution">
    <text evidence="1">The sequence shown here is derived from an EMBL/GenBank/DDBJ whole genome shotgun (WGS) entry which is preliminary data.</text>
</comment>
<accession>A0AAW5B6M2</accession>
<reference evidence="1 2" key="1">
    <citation type="journal article" date="2022" name="Evol. Bioinform. Online">
        <title>Draft Genome Sequence of Oceanobacillus jordanicus Strain GSFE11, a Halotolerant Plant Growth-Promoting Bacterial Endophyte Isolated From the Jordan Valley.</title>
        <authorList>
            <person name="Alhindi T."/>
            <person name="Albdaiwi R."/>
        </authorList>
    </citation>
    <scope>NUCLEOTIDE SEQUENCE [LARGE SCALE GENOMIC DNA]</scope>
    <source>
        <strain evidence="1 2">GSFE11</strain>
    </source>
</reference>
<dbReference type="EMBL" id="JAIFZM010000010">
    <property type="protein sequence ID" value="MCG3420051.1"/>
    <property type="molecule type" value="Genomic_DNA"/>
</dbReference>
<organism evidence="1 2">
    <name type="scientific">Oceanobacillus jordanicus</name>
    <dbReference type="NCBI Taxonomy" id="2867266"/>
    <lineage>
        <taxon>Bacteria</taxon>
        <taxon>Bacillati</taxon>
        <taxon>Bacillota</taxon>
        <taxon>Bacilli</taxon>
        <taxon>Bacillales</taxon>
        <taxon>Bacillaceae</taxon>
        <taxon>Oceanobacillus</taxon>
    </lineage>
</organism>
<dbReference type="AlphaFoldDB" id="A0AAW5B6M2"/>
<keyword evidence="2" id="KW-1185">Reference proteome</keyword>
<evidence type="ECO:0000313" key="1">
    <source>
        <dbReference type="EMBL" id="MCG3420051.1"/>
    </source>
</evidence>
<evidence type="ECO:0000313" key="2">
    <source>
        <dbReference type="Proteomes" id="UP001199631"/>
    </source>
</evidence>
<dbReference type="RefSeq" id="WP_238020465.1">
    <property type="nucleotide sequence ID" value="NZ_JAIFZM010000010.1"/>
</dbReference>
<dbReference type="Proteomes" id="UP001199631">
    <property type="component" value="Unassembled WGS sequence"/>
</dbReference>
<name>A0AAW5B6M2_9BACI</name>
<sequence>MISLKNPVESILGVDVRIKRPIAEIEKMDKGFSRPIIHRQIHGDEVYVPLNLWSR</sequence>